<dbReference type="InParanoid" id="G8ZRS1"/>
<dbReference type="Pfam" id="PF00653">
    <property type="entry name" value="BIR"/>
    <property type="match status" value="1"/>
</dbReference>
<gene>
    <name evidence="4" type="primary">TDEL0C03240</name>
    <name evidence="4" type="ORF">TDEL_0C03240</name>
</gene>
<dbReference type="FunCoup" id="G8ZRS1">
    <property type="interactions" value="89"/>
</dbReference>
<dbReference type="OrthoDB" id="4070233at2759"/>
<feature type="compositionally biased region" description="Polar residues" evidence="3">
    <location>
        <begin position="543"/>
        <end position="568"/>
    </location>
</feature>
<evidence type="ECO:0000256" key="1">
    <source>
        <dbReference type="ARBA" id="ARBA00022723"/>
    </source>
</evidence>
<dbReference type="Gene3D" id="1.10.1170.10">
    <property type="entry name" value="Inhibitor Of Apoptosis Protein (2mihbC-IAP-1), Chain A"/>
    <property type="match status" value="2"/>
</dbReference>
<dbReference type="InterPro" id="IPR051190">
    <property type="entry name" value="Baculoviral_IAP"/>
</dbReference>
<dbReference type="eggNOG" id="KOG1101">
    <property type="taxonomic scope" value="Eukaryota"/>
</dbReference>
<evidence type="ECO:0008006" key="6">
    <source>
        <dbReference type="Google" id="ProtNLM"/>
    </source>
</evidence>
<dbReference type="KEGG" id="tdl:TDEL_0C03240"/>
<dbReference type="RefSeq" id="XP_003680424.1">
    <property type="nucleotide sequence ID" value="XM_003680376.1"/>
</dbReference>
<dbReference type="GeneID" id="11500548"/>
<organism evidence="4 5">
    <name type="scientific">Torulaspora delbrueckii</name>
    <name type="common">Yeast</name>
    <name type="synonym">Candida colliculosa</name>
    <dbReference type="NCBI Taxonomy" id="4950"/>
    <lineage>
        <taxon>Eukaryota</taxon>
        <taxon>Fungi</taxon>
        <taxon>Dikarya</taxon>
        <taxon>Ascomycota</taxon>
        <taxon>Saccharomycotina</taxon>
        <taxon>Saccharomycetes</taxon>
        <taxon>Saccharomycetales</taxon>
        <taxon>Saccharomycetaceae</taxon>
        <taxon>Torulaspora</taxon>
    </lineage>
</organism>
<dbReference type="Proteomes" id="UP000005627">
    <property type="component" value="Chromosome 3"/>
</dbReference>
<evidence type="ECO:0000256" key="3">
    <source>
        <dbReference type="SAM" id="MobiDB-lite"/>
    </source>
</evidence>
<keyword evidence="1" id="KW-0479">Metal-binding</keyword>
<name>G8ZRS1_TORDE</name>
<dbReference type="AlphaFoldDB" id="G8ZRS1"/>
<evidence type="ECO:0000313" key="4">
    <source>
        <dbReference type="EMBL" id="CCE91213.1"/>
    </source>
</evidence>
<feature type="region of interest" description="Disordered" evidence="3">
    <location>
        <begin position="543"/>
        <end position="641"/>
    </location>
</feature>
<reference evidence="4 5" key="1">
    <citation type="journal article" date="2011" name="Proc. Natl. Acad. Sci. U.S.A.">
        <title>Evolutionary erosion of yeast sex chromosomes by mating-type switching accidents.</title>
        <authorList>
            <person name="Gordon J.L."/>
            <person name="Armisen D."/>
            <person name="Proux-Wera E."/>
            <person name="Oheigeartaigh S.S."/>
            <person name="Byrne K.P."/>
            <person name="Wolfe K.H."/>
        </authorList>
    </citation>
    <scope>NUCLEOTIDE SEQUENCE [LARGE SCALE GENOMIC DNA]</scope>
    <source>
        <strain evidence="5">ATCC 10662 / CBS 1146 / NBRC 0425 / NCYC 2629 / NRRL Y-866</strain>
    </source>
</reference>
<dbReference type="HOGENOM" id="CLU_341677_0_0_1"/>
<feature type="compositionally biased region" description="Basic and acidic residues" evidence="3">
    <location>
        <begin position="450"/>
        <end position="463"/>
    </location>
</feature>
<sequence>MDIGRSNGNGDVSVMYNLGARIRSFQTTSIVDGKKFRWRYTVIPYQGMARLGFFFHPFQSSKNDKEIYKDAVQCICCKNITYNFGDCRSKKKDIVETMISVLRQHLKNNECILSELKLKVLEDHLNEFSNENWSDHLTFGDPMSQKMLDFRESTFLMNWDPPSDSLLPACMSQAGLLRYDSSYTGFEELMENDAQDACYCVYCKRIVGSWQPNDDPLLEHYRSSNGGMCYFFDKMRSDSTYNEVISELETTFACLTNDHDSNESNIEPHEQVDSPLISQEADAISRDEELAKDHDLAHADERPSSIAQMKEESISRKQTNKDEIQDNGPPSPERSPARKKRILRRLSTRKYFDDRDGDTTYDSEHSFREEKDLVIEFKERTKKARDIGRTNKILDDSNDEFSFSAQGHSAFEIPTFNSILPSNNISERNEITDERVEKSLSDQSSVQGSPKEKTVHPDERNLKLDDIPIDAVLSSDSSLDSNAASSPSRELLTNLKEEKSDHSATELRHLRPLQDARSTNFVIDDLDDELSASRSVLRDTHENITSLDTGTPLPSRSVLNGSGSPNYDQKQESIRKQITQDEKSSVNHSPLDQSPINQSPIHQSSLEGLKNTETPRLVPPEKKKDDQRLLHTTEEKSENSELDRRLVKEYFHDLLVYINKNDATLRNDRDGELAFFIKQMPRSELDMTFTDWLNEKLKKVKDDFLEESRVKLDVLKRDFERACDTVNSLNNEEALLKIAANLGIS</sequence>
<evidence type="ECO:0000313" key="5">
    <source>
        <dbReference type="Proteomes" id="UP000005627"/>
    </source>
</evidence>
<dbReference type="PANTHER" id="PTHR46771">
    <property type="entry name" value="DETERIN"/>
    <property type="match status" value="1"/>
</dbReference>
<feature type="compositionally biased region" description="Basic and acidic residues" evidence="3">
    <location>
        <begin position="569"/>
        <end position="585"/>
    </location>
</feature>
<feature type="compositionally biased region" description="Polar residues" evidence="3">
    <location>
        <begin position="586"/>
        <end position="614"/>
    </location>
</feature>
<feature type="compositionally biased region" description="Basic and acidic residues" evidence="3">
    <location>
        <begin position="619"/>
        <end position="641"/>
    </location>
</feature>
<feature type="region of interest" description="Disordered" evidence="3">
    <location>
        <begin position="434"/>
        <end position="463"/>
    </location>
</feature>
<keyword evidence="2" id="KW-0862">Zinc</keyword>
<feature type="region of interest" description="Disordered" evidence="3">
    <location>
        <begin position="295"/>
        <end position="340"/>
    </location>
</feature>
<proteinExistence type="predicted"/>
<dbReference type="EMBL" id="HE616744">
    <property type="protein sequence ID" value="CCE91213.1"/>
    <property type="molecule type" value="Genomic_DNA"/>
</dbReference>
<dbReference type="SUPFAM" id="SSF57924">
    <property type="entry name" value="Inhibitor of apoptosis (IAP) repeat"/>
    <property type="match status" value="2"/>
</dbReference>
<protein>
    <recommendedName>
        <fullName evidence="6">Protein BIR1</fullName>
    </recommendedName>
</protein>
<dbReference type="GO" id="GO:0046872">
    <property type="term" value="F:metal ion binding"/>
    <property type="evidence" value="ECO:0007669"/>
    <property type="project" value="UniProtKB-KW"/>
</dbReference>
<feature type="compositionally biased region" description="Basic and acidic residues" evidence="3">
    <location>
        <begin position="295"/>
        <end position="324"/>
    </location>
</feature>
<keyword evidence="5" id="KW-1185">Reference proteome</keyword>
<dbReference type="PANTHER" id="PTHR46771:SF5">
    <property type="entry name" value="DETERIN"/>
    <property type="match status" value="1"/>
</dbReference>
<dbReference type="SMART" id="SM00238">
    <property type="entry name" value="BIR"/>
    <property type="match status" value="1"/>
</dbReference>
<evidence type="ECO:0000256" key="2">
    <source>
        <dbReference type="ARBA" id="ARBA00022833"/>
    </source>
</evidence>
<dbReference type="InterPro" id="IPR001370">
    <property type="entry name" value="BIR_rpt"/>
</dbReference>
<accession>G8ZRS1</accession>
<dbReference type="PROSITE" id="PS50143">
    <property type="entry name" value="BIR_REPEAT_2"/>
    <property type="match status" value="1"/>
</dbReference>